<feature type="transmembrane region" description="Helical" evidence="3">
    <location>
        <begin position="352"/>
        <end position="372"/>
    </location>
</feature>
<protein>
    <recommendedName>
        <fullName evidence="6">Tetratricopeptide repeat protein</fullName>
    </recommendedName>
</protein>
<organism evidence="4 5">
    <name type="scientific">Xylanibacter muris</name>
    <dbReference type="NCBI Taxonomy" id="2736290"/>
    <lineage>
        <taxon>Bacteria</taxon>
        <taxon>Pseudomonadati</taxon>
        <taxon>Bacteroidota</taxon>
        <taxon>Bacteroidia</taxon>
        <taxon>Bacteroidales</taxon>
        <taxon>Prevotellaceae</taxon>
        <taxon>Xylanibacter</taxon>
    </lineage>
</organism>
<feature type="coiled-coil region" evidence="2">
    <location>
        <begin position="387"/>
        <end position="445"/>
    </location>
</feature>
<dbReference type="EMBL" id="JABKKF010000003">
    <property type="protein sequence ID" value="NPD91631.1"/>
    <property type="molecule type" value="Genomic_DNA"/>
</dbReference>
<dbReference type="RefSeq" id="WP_172274581.1">
    <property type="nucleotide sequence ID" value="NZ_CASGMU010000018.1"/>
</dbReference>
<feature type="repeat" description="TPR" evidence="1">
    <location>
        <begin position="251"/>
        <end position="284"/>
    </location>
</feature>
<dbReference type="PROSITE" id="PS50005">
    <property type="entry name" value="TPR"/>
    <property type="match status" value="1"/>
</dbReference>
<evidence type="ECO:0000256" key="2">
    <source>
        <dbReference type="SAM" id="Coils"/>
    </source>
</evidence>
<dbReference type="SMART" id="SM00028">
    <property type="entry name" value="TPR"/>
    <property type="match status" value="2"/>
</dbReference>
<dbReference type="SUPFAM" id="SSF48452">
    <property type="entry name" value="TPR-like"/>
    <property type="match status" value="1"/>
</dbReference>
<name>A0ABX2ANX9_9BACT</name>
<evidence type="ECO:0000313" key="4">
    <source>
        <dbReference type="EMBL" id="NPD91631.1"/>
    </source>
</evidence>
<evidence type="ECO:0000256" key="1">
    <source>
        <dbReference type="PROSITE-ProRule" id="PRU00339"/>
    </source>
</evidence>
<dbReference type="InterPro" id="IPR011990">
    <property type="entry name" value="TPR-like_helical_dom_sf"/>
</dbReference>
<sequence>MKKLLTFLVSTLFIIGCGNNDCTTKLSAIDSLITKNMYDSAYMAISDFDTTKIKDKNNKAYYNLLYTQLRFWKDADWTDSTGISKSIKHYSDTDDKEKLARAYYFYGRISGRCGNLKEAILMLKHAEHHSEETSDYLLKSRIQMTISCLNSDGGEIKSAFPYSRRAVEYAKISGDKEQLISTYNNLAFLFGRDGHTDSSLYYKKKYIPLLKYIPEEEQAIFLANLGTEYELWGTDKAMRYVLRSLKIKPLATTYRVLAAIYLEERDFTNAVKAWRQGLEICGDDMHTRINIMNDMREYKLGIGAAEEAAELADSILVLDNMLQRKWEADSVKEVQARFEADRNVEKAENGKTTAVITAVIMLMVTITIVSLYRYRKGKMKKTIYKQKELIEEQQEQLGENRKEAEAVAKKIKKLEKKETDMKTISENQKKRIKQLENENNRNIIKAEQNMADRISLGYRLYNKIKEDNGRTKEWRKTEKEAFIEYYTTINKDFTLPENYTANQSIYRILADMKFEEKEIVEKMALSSGALRTMKSRMSEQQ</sequence>
<accession>A0ABX2ANX9</accession>
<keyword evidence="2" id="KW-0175">Coiled coil</keyword>
<evidence type="ECO:0000256" key="3">
    <source>
        <dbReference type="SAM" id="Phobius"/>
    </source>
</evidence>
<evidence type="ECO:0000313" key="5">
    <source>
        <dbReference type="Proteomes" id="UP000714420"/>
    </source>
</evidence>
<dbReference type="Proteomes" id="UP000714420">
    <property type="component" value="Unassembled WGS sequence"/>
</dbReference>
<dbReference type="PROSITE" id="PS51257">
    <property type="entry name" value="PROKAR_LIPOPROTEIN"/>
    <property type="match status" value="1"/>
</dbReference>
<keyword evidence="1" id="KW-0802">TPR repeat</keyword>
<dbReference type="Gene3D" id="1.25.40.10">
    <property type="entry name" value="Tetratricopeptide repeat domain"/>
    <property type="match status" value="2"/>
</dbReference>
<keyword evidence="3" id="KW-0812">Transmembrane</keyword>
<reference evidence="4 5" key="1">
    <citation type="submission" date="2020-05" db="EMBL/GenBank/DDBJ databases">
        <title>Distinct polysaccharide utilization as determinants for interspecies competition between intestinal Prevotella spp.</title>
        <authorList>
            <person name="Galvez E.J.C."/>
            <person name="Iljazovic A."/>
            <person name="Strowig T."/>
        </authorList>
    </citation>
    <scope>NUCLEOTIDE SEQUENCE [LARGE SCALE GENOMIC DNA]</scope>
    <source>
        <strain evidence="4 5">PMUR</strain>
    </source>
</reference>
<gene>
    <name evidence="4" type="ORF">HPS56_04560</name>
</gene>
<proteinExistence type="predicted"/>
<comment type="caution">
    <text evidence="4">The sequence shown here is derived from an EMBL/GenBank/DDBJ whole genome shotgun (WGS) entry which is preliminary data.</text>
</comment>
<keyword evidence="3" id="KW-0472">Membrane</keyword>
<keyword evidence="3" id="KW-1133">Transmembrane helix</keyword>
<evidence type="ECO:0008006" key="6">
    <source>
        <dbReference type="Google" id="ProtNLM"/>
    </source>
</evidence>
<keyword evidence="5" id="KW-1185">Reference proteome</keyword>
<dbReference type="InterPro" id="IPR019734">
    <property type="entry name" value="TPR_rpt"/>
</dbReference>